<dbReference type="EMBL" id="AP017928">
    <property type="protein sequence ID" value="BBA34908.1"/>
    <property type="molecule type" value="Genomic_DNA"/>
</dbReference>
<name>A0A250KTC3_9GAMM</name>
<dbReference type="AlphaFoldDB" id="A0A250KTC3"/>
<evidence type="ECO:0000313" key="3">
    <source>
        <dbReference type="Proteomes" id="UP000266313"/>
    </source>
</evidence>
<proteinExistence type="predicted"/>
<accession>A0A250KTC3</accession>
<evidence type="ECO:0000313" key="2">
    <source>
        <dbReference type="EMBL" id="BBA34908.1"/>
    </source>
</evidence>
<sequence>MNRFSTQLSWKTLVSVCILSIAVFNGCATQGTGPMSSGAGCGYGAVGGALLGAAAGALLGGKRDRGKNAAIGAAAGAAFGCAAGYAFAKYLTPQENQQYNAALNQQMKNASLKKGGSYTWYSQDRTKRIDSSYGQPIQIQAALSKIGPNARINQEVYSRLPQPPEFCRIVPSKISIKGGPSVEQTQLRCVDANGDMVDVLDHTTA</sequence>
<keyword evidence="1" id="KW-0472">Membrane</keyword>
<dbReference type="Proteomes" id="UP000266313">
    <property type="component" value="Chromosome"/>
</dbReference>
<keyword evidence="3" id="KW-1185">Reference proteome</keyword>
<keyword evidence="1" id="KW-1133">Transmembrane helix</keyword>
<keyword evidence="1" id="KW-0812">Transmembrane</keyword>
<dbReference type="KEGG" id="mmai:sS8_2965"/>
<feature type="transmembrane region" description="Helical" evidence="1">
    <location>
        <begin position="68"/>
        <end position="88"/>
    </location>
</feature>
<gene>
    <name evidence="2" type="ORF">sS8_2965</name>
</gene>
<dbReference type="RefSeq" id="WP_232020315.1">
    <property type="nucleotide sequence ID" value="NZ_AP017928.1"/>
</dbReference>
<evidence type="ECO:0000256" key="1">
    <source>
        <dbReference type="SAM" id="Phobius"/>
    </source>
</evidence>
<reference evidence="2 3" key="1">
    <citation type="submission" date="2016-12" db="EMBL/GenBank/DDBJ databases">
        <title>Genome sequencing of Methylocaldum marinum.</title>
        <authorList>
            <person name="Takeuchi M."/>
            <person name="Kamagata Y."/>
            <person name="Hiraoka S."/>
            <person name="Oshima K."/>
            <person name="Hattori M."/>
            <person name="Iwasaki W."/>
        </authorList>
    </citation>
    <scope>NUCLEOTIDE SEQUENCE [LARGE SCALE GENOMIC DNA]</scope>
    <source>
        <strain evidence="2 3">S8</strain>
    </source>
</reference>
<protein>
    <submittedName>
        <fullName evidence="2">Uncharacterized protein</fullName>
    </submittedName>
</protein>
<feature type="transmembrane region" description="Helical" evidence="1">
    <location>
        <begin position="45"/>
        <end position="61"/>
    </location>
</feature>
<organism evidence="2 3">
    <name type="scientific">Methylocaldum marinum</name>
    <dbReference type="NCBI Taxonomy" id="1432792"/>
    <lineage>
        <taxon>Bacteria</taxon>
        <taxon>Pseudomonadati</taxon>
        <taxon>Pseudomonadota</taxon>
        <taxon>Gammaproteobacteria</taxon>
        <taxon>Methylococcales</taxon>
        <taxon>Methylococcaceae</taxon>
        <taxon>Methylocaldum</taxon>
    </lineage>
</organism>